<dbReference type="SUPFAM" id="SSF48403">
    <property type="entry name" value="Ankyrin repeat"/>
    <property type="match status" value="1"/>
</dbReference>
<dbReference type="PROSITE" id="PS50297">
    <property type="entry name" value="ANK_REP_REGION"/>
    <property type="match status" value="3"/>
</dbReference>
<evidence type="ECO:0000256" key="3">
    <source>
        <dbReference type="PROSITE-ProRule" id="PRU00023"/>
    </source>
</evidence>
<organism evidence="5 6">
    <name type="scientific">Trichogramma kaykai</name>
    <dbReference type="NCBI Taxonomy" id="54128"/>
    <lineage>
        <taxon>Eukaryota</taxon>
        <taxon>Metazoa</taxon>
        <taxon>Ecdysozoa</taxon>
        <taxon>Arthropoda</taxon>
        <taxon>Hexapoda</taxon>
        <taxon>Insecta</taxon>
        <taxon>Pterygota</taxon>
        <taxon>Neoptera</taxon>
        <taxon>Endopterygota</taxon>
        <taxon>Hymenoptera</taxon>
        <taxon>Apocrita</taxon>
        <taxon>Proctotrupomorpha</taxon>
        <taxon>Chalcidoidea</taxon>
        <taxon>Trichogrammatidae</taxon>
        <taxon>Trichogramma</taxon>
    </lineage>
</organism>
<keyword evidence="2 3" id="KW-0040">ANK repeat</keyword>
<feature type="repeat" description="ANK" evidence="3">
    <location>
        <begin position="251"/>
        <end position="273"/>
    </location>
</feature>
<name>A0ABD2WXF2_9HYME</name>
<protein>
    <recommendedName>
        <fullName evidence="7">NF-kappa-B inhibitor cactus</fullName>
    </recommendedName>
</protein>
<comment type="caution">
    <text evidence="5">The sequence shown here is derived from an EMBL/GenBank/DDBJ whole genome shotgun (WGS) entry which is preliminary data.</text>
</comment>
<accession>A0ABD2WXF2</accession>
<evidence type="ECO:0008006" key="7">
    <source>
        <dbReference type="Google" id="ProtNLM"/>
    </source>
</evidence>
<feature type="compositionally biased region" description="Polar residues" evidence="4">
    <location>
        <begin position="9"/>
        <end position="24"/>
    </location>
</feature>
<sequence length="372" mass="42691">MDRAPRVFSSISTTVHSELTNTPGNIERNPNRLMEQSDQVQDNNQRRNPTYHSKAEKKSYRGKSDTVVYNRPAESSSTINNENKKRNWEFYYTQDEDGDTQLHRVIVNRNPASAFFLIRIAPHPCLLDIQNDDSDTALHMAVIVGDPRIVRRLVIAGANLNIQNKYGNTPLHVACENDDEYCVKALTYPFAASEIAWINEEKRTPTIQQNLEQLNFDGLTCLHLTIKRGNLKLTHYLLERGANIDTQELRNGRTALHLAIEMKKFDIARLLVREFKPDLTKRTYCQFSPYQMAYIVDKKFAEELHIEHGVPRELPPESNDVSSSEDESANEDSGEEDEAENEEDGIFLRSLMSVKFLNEQTLVNTEKSTMKE</sequence>
<feature type="repeat" description="ANK" evidence="3">
    <location>
        <begin position="133"/>
        <end position="165"/>
    </location>
</feature>
<feature type="compositionally biased region" description="Acidic residues" evidence="4">
    <location>
        <begin position="323"/>
        <end position="344"/>
    </location>
</feature>
<feature type="region of interest" description="Disordered" evidence="4">
    <location>
        <begin position="1"/>
        <end position="80"/>
    </location>
</feature>
<keyword evidence="6" id="KW-1185">Reference proteome</keyword>
<feature type="region of interest" description="Disordered" evidence="4">
    <location>
        <begin position="308"/>
        <end position="344"/>
    </location>
</feature>
<keyword evidence="1" id="KW-0677">Repeat</keyword>
<feature type="repeat" description="ANK" evidence="3">
    <location>
        <begin position="217"/>
        <end position="249"/>
    </location>
</feature>
<evidence type="ECO:0000256" key="1">
    <source>
        <dbReference type="ARBA" id="ARBA00022737"/>
    </source>
</evidence>
<dbReference type="Pfam" id="PF12796">
    <property type="entry name" value="Ank_2"/>
    <property type="match status" value="2"/>
</dbReference>
<dbReference type="PROSITE" id="PS50088">
    <property type="entry name" value="ANK_REPEAT"/>
    <property type="match status" value="3"/>
</dbReference>
<dbReference type="AlphaFoldDB" id="A0ABD2WXF2"/>
<dbReference type="InterPro" id="IPR051070">
    <property type="entry name" value="NF-kappa-B_inhibitor"/>
</dbReference>
<reference evidence="5 6" key="1">
    <citation type="journal article" date="2024" name="bioRxiv">
        <title>A reference genome for Trichogramma kaykai: A tiny desert-dwelling parasitoid wasp with competing sex-ratio distorters.</title>
        <authorList>
            <person name="Culotta J."/>
            <person name="Lindsey A.R."/>
        </authorList>
    </citation>
    <scope>NUCLEOTIDE SEQUENCE [LARGE SCALE GENOMIC DNA]</scope>
    <source>
        <strain evidence="5 6">KSX58</strain>
    </source>
</reference>
<gene>
    <name evidence="5" type="ORF">TKK_008858</name>
</gene>
<proteinExistence type="predicted"/>
<evidence type="ECO:0000313" key="6">
    <source>
        <dbReference type="Proteomes" id="UP001627154"/>
    </source>
</evidence>
<evidence type="ECO:0000256" key="2">
    <source>
        <dbReference type="ARBA" id="ARBA00023043"/>
    </source>
</evidence>
<dbReference type="Gene3D" id="1.25.40.20">
    <property type="entry name" value="Ankyrin repeat-containing domain"/>
    <property type="match status" value="1"/>
</dbReference>
<evidence type="ECO:0000256" key="4">
    <source>
        <dbReference type="SAM" id="MobiDB-lite"/>
    </source>
</evidence>
<dbReference type="PANTHER" id="PTHR46680:SF3">
    <property type="entry name" value="NF-KAPPA-B INHIBITOR CACTUS"/>
    <property type="match status" value="1"/>
</dbReference>
<dbReference type="EMBL" id="JBJJXI010000066">
    <property type="protein sequence ID" value="KAL3397289.1"/>
    <property type="molecule type" value="Genomic_DNA"/>
</dbReference>
<dbReference type="InterPro" id="IPR036770">
    <property type="entry name" value="Ankyrin_rpt-contain_sf"/>
</dbReference>
<dbReference type="PANTHER" id="PTHR46680">
    <property type="entry name" value="NF-KAPPA-B INHIBITOR ALPHA"/>
    <property type="match status" value="1"/>
</dbReference>
<dbReference type="SMART" id="SM00248">
    <property type="entry name" value="ANK"/>
    <property type="match status" value="5"/>
</dbReference>
<dbReference type="Proteomes" id="UP001627154">
    <property type="component" value="Unassembled WGS sequence"/>
</dbReference>
<dbReference type="InterPro" id="IPR002110">
    <property type="entry name" value="Ankyrin_rpt"/>
</dbReference>
<evidence type="ECO:0000313" key="5">
    <source>
        <dbReference type="EMBL" id="KAL3397289.1"/>
    </source>
</evidence>
<feature type="compositionally biased region" description="Polar residues" evidence="4">
    <location>
        <begin position="34"/>
        <end position="51"/>
    </location>
</feature>
<feature type="compositionally biased region" description="Basic and acidic residues" evidence="4">
    <location>
        <begin position="53"/>
        <end position="64"/>
    </location>
</feature>